<keyword evidence="6" id="KW-1185">Reference proteome</keyword>
<evidence type="ECO:0008006" key="7">
    <source>
        <dbReference type="Google" id="ProtNLM"/>
    </source>
</evidence>
<dbReference type="EMBL" id="JBANRG010000024">
    <property type="protein sequence ID" value="KAK7454538.1"/>
    <property type="molecule type" value="Genomic_DNA"/>
</dbReference>
<keyword evidence="3" id="KW-0949">S-adenosyl-L-methionine</keyword>
<name>A0ABR1J9Z4_9AGAR</name>
<evidence type="ECO:0000313" key="5">
    <source>
        <dbReference type="EMBL" id="KAK7454538.1"/>
    </source>
</evidence>
<reference evidence="5 6" key="1">
    <citation type="submission" date="2024-01" db="EMBL/GenBank/DDBJ databases">
        <title>A draft genome for the cacao thread blight pathogen Marasmiellus scandens.</title>
        <authorList>
            <person name="Baruah I.K."/>
            <person name="Leung J."/>
            <person name="Bukari Y."/>
            <person name="Amoako-Attah I."/>
            <person name="Meinhardt L.W."/>
            <person name="Bailey B.A."/>
            <person name="Cohen S.P."/>
        </authorList>
    </citation>
    <scope>NUCLEOTIDE SEQUENCE [LARGE SCALE GENOMIC DNA]</scope>
    <source>
        <strain evidence="5 6">GH-19</strain>
    </source>
</reference>
<dbReference type="InterPro" id="IPR029063">
    <property type="entry name" value="SAM-dependent_MTases_sf"/>
</dbReference>
<comment type="pathway">
    <text evidence="1">Secondary metabolite biosynthesis.</text>
</comment>
<evidence type="ECO:0000313" key="6">
    <source>
        <dbReference type="Proteomes" id="UP001498398"/>
    </source>
</evidence>
<accession>A0ABR1J9Z4</accession>
<proteinExistence type="inferred from homology"/>
<evidence type="ECO:0000256" key="1">
    <source>
        <dbReference type="ARBA" id="ARBA00005179"/>
    </source>
</evidence>
<dbReference type="SUPFAM" id="SSF53335">
    <property type="entry name" value="S-adenosyl-L-methionine-dependent methyltransferases"/>
    <property type="match status" value="1"/>
</dbReference>
<evidence type="ECO:0000256" key="2">
    <source>
        <dbReference type="ARBA" id="ARBA00022679"/>
    </source>
</evidence>
<gene>
    <name evidence="5" type="ORF">VKT23_011292</name>
</gene>
<dbReference type="Gene3D" id="3.40.50.150">
    <property type="entry name" value="Vaccinia Virus protein VP39"/>
    <property type="match status" value="1"/>
</dbReference>
<evidence type="ECO:0000256" key="3">
    <source>
        <dbReference type="ARBA" id="ARBA00022691"/>
    </source>
</evidence>
<evidence type="ECO:0000256" key="4">
    <source>
        <dbReference type="ARBA" id="ARBA00038314"/>
    </source>
</evidence>
<dbReference type="PANTHER" id="PTHR35897">
    <property type="entry name" value="METHYLTRANSFERASE AUSD"/>
    <property type="match status" value="1"/>
</dbReference>
<organism evidence="5 6">
    <name type="scientific">Marasmiellus scandens</name>
    <dbReference type="NCBI Taxonomy" id="2682957"/>
    <lineage>
        <taxon>Eukaryota</taxon>
        <taxon>Fungi</taxon>
        <taxon>Dikarya</taxon>
        <taxon>Basidiomycota</taxon>
        <taxon>Agaricomycotina</taxon>
        <taxon>Agaricomycetes</taxon>
        <taxon>Agaricomycetidae</taxon>
        <taxon>Agaricales</taxon>
        <taxon>Marasmiineae</taxon>
        <taxon>Omphalotaceae</taxon>
        <taxon>Marasmiellus</taxon>
    </lineage>
</organism>
<dbReference type="Proteomes" id="UP001498398">
    <property type="component" value="Unassembled WGS sequence"/>
</dbReference>
<keyword evidence="2" id="KW-0808">Transferase</keyword>
<dbReference type="PANTHER" id="PTHR35897:SF1">
    <property type="entry name" value="METHYLTRANSFERASE AUSD"/>
    <property type="match status" value="1"/>
</dbReference>
<comment type="similarity">
    <text evidence="4">Belongs to the class I-like SAM-binding methyltransferase superfamily.</text>
</comment>
<protein>
    <recommendedName>
        <fullName evidence="7">Methyltransferase ausD</fullName>
    </recommendedName>
</protein>
<sequence length="286" mass="32092">MESQVSIANTQLDVEELAFLKSQTGIEDEQALSEHISIMGSRAVNEVFRYGCIQNTAFAKFRISRLPAYQKVLELGRTRENAVLLDIGCCFGHDARKIIADGFPINNIVASDLRPEFWALGHEIFKSTPQTFPVAFIPGDAFDSDFITDKRPFMRTEEVATERPPDLHTLKSLTPLQGHVSAIHASAFFHLFDKDRQQALGERLGSLLSPLPGSLILGSHRALLDGPGILTNMREEQVFCHSPESWKEFWDGGIFPAGAVQVEAELVPRIRDGQQQWMMRWSVTRI</sequence>
<dbReference type="InterPro" id="IPR051654">
    <property type="entry name" value="Meroterpenoid_MTases"/>
</dbReference>
<comment type="caution">
    <text evidence="5">The sequence shown here is derived from an EMBL/GenBank/DDBJ whole genome shotgun (WGS) entry which is preliminary data.</text>
</comment>